<reference evidence="2" key="1">
    <citation type="submission" date="2014-12" db="EMBL/GenBank/DDBJ databases">
        <title>Insight into the proteome of Arion vulgaris.</title>
        <authorList>
            <person name="Aradska J."/>
            <person name="Bulat T."/>
            <person name="Smidak R."/>
            <person name="Sarate P."/>
            <person name="Gangsoo J."/>
            <person name="Sialana F."/>
            <person name="Bilban M."/>
            <person name="Lubec G."/>
        </authorList>
    </citation>
    <scope>NUCLEOTIDE SEQUENCE</scope>
    <source>
        <tissue evidence="2">Skin</tissue>
    </source>
</reference>
<feature type="chain" id="PRO_5002126797" evidence="1">
    <location>
        <begin position="32"/>
        <end position="102"/>
    </location>
</feature>
<evidence type="ECO:0000313" key="2">
    <source>
        <dbReference type="EMBL" id="CEK65463.1"/>
    </source>
</evidence>
<evidence type="ECO:0000256" key="1">
    <source>
        <dbReference type="SAM" id="SignalP"/>
    </source>
</evidence>
<protein>
    <submittedName>
        <fullName evidence="2">Uncharacterized protein</fullName>
    </submittedName>
</protein>
<sequence>MRFATICSHKMQWIFVLLVTIFLTTTHVTWARTSTSLECNPSQVKMSCLMGCFGCFEAFGVEMYDMAACCRDCRITNADVIDDGPSQCSRDYIRRSWLKRFG</sequence>
<gene>
    <name evidence="2" type="primary">ORF55105</name>
</gene>
<dbReference type="EMBL" id="HACG01018598">
    <property type="protein sequence ID" value="CEK65463.1"/>
    <property type="molecule type" value="Transcribed_RNA"/>
</dbReference>
<proteinExistence type="predicted"/>
<organism evidence="2">
    <name type="scientific">Arion vulgaris</name>
    <dbReference type="NCBI Taxonomy" id="1028688"/>
    <lineage>
        <taxon>Eukaryota</taxon>
        <taxon>Metazoa</taxon>
        <taxon>Spiralia</taxon>
        <taxon>Lophotrochozoa</taxon>
        <taxon>Mollusca</taxon>
        <taxon>Gastropoda</taxon>
        <taxon>Heterobranchia</taxon>
        <taxon>Euthyneura</taxon>
        <taxon>Panpulmonata</taxon>
        <taxon>Eupulmonata</taxon>
        <taxon>Stylommatophora</taxon>
        <taxon>Helicina</taxon>
        <taxon>Arionoidea</taxon>
        <taxon>Arionidae</taxon>
        <taxon>Arion</taxon>
    </lineage>
</organism>
<name>A0A0B6ZAG8_9EUPU</name>
<feature type="signal peptide" evidence="1">
    <location>
        <begin position="1"/>
        <end position="31"/>
    </location>
</feature>
<dbReference type="AlphaFoldDB" id="A0A0B6ZAG8"/>
<keyword evidence="1" id="KW-0732">Signal</keyword>
<accession>A0A0B6ZAG8</accession>